<dbReference type="SUPFAM" id="SSF53756">
    <property type="entry name" value="UDP-Glycosyltransferase/glycogen phosphorylase"/>
    <property type="match status" value="1"/>
</dbReference>
<keyword evidence="2 4" id="KW-0328">Glycosyltransferase</keyword>
<comment type="similarity">
    <text evidence="1 4">Belongs to the UDP-glycosyltransferase family.</text>
</comment>
<evidence type="ECO:0000256" key="3">
    <source>
        <dbReference type="ARBA" id="ARBA00022679"/>
    </source>
</evidence>
<dbReference type="PANTHER" id="PTHR11926">
    <property type="entry name" value="GLUCOSYL/GLUCURONOSYL TRANSFERASES"/>
    <property type="match status" value="1"/>
</dbReference>
<dbReference type="GO" id="GO:0080044">
    <property type="term" value="F:quercetin 7-O-glucosyltransferase activity"/>
    <property type="evidence" value="ECO:0007669"/>
    <property type="project" value="TreeGrafter"/>
</dbReference>
<dbReference type="EC" id="2.4.1.-" evidence="5"/>
<accession>A0A444XBR7</accession>
<evidence type="ECO:0000313" key="7">
    <source>
        <dbReference type="Proteomes" id="UP000289738"/>
    </source>
</evidence>
<dbReference type="Proteomes" id="UP000289738">
    <property type="component" value="Chromosome B09"/>
</dbReference>
<evidence type="ECO:0000256" key="1">
    <source>
        <dbReference type="ARBA" id="ARBA00009995"/>
    </source>
</evidence>
<dbReference type="Pfam" id="PF00201">
    <property type="entry name" value="UDPGT"/>
    <property type="match status" value="1"/>
</dbReference>
<dbReference type="AlphaFoldDB" id="A0A444XBR7"/>
<dbReference type="PROSITE" id="PS00375">
    <property type="entry name" value="UDPGT"/>
    <property type="match status" value="1"/>
</dbReference>
<keyword evidence="3 4" id="KW-0808">Transferase</keyword>
<protein>
    <recommendedName>
        <fullName evidence="5">Glycosyltransferase</fullName>
        <ecNumber evidence="5">2.4.1.-</ecNumber>
    </recommendedName>
</protein>
<dbReference type="GO" id="GO:0032787">
    <property type="term" value="P:monocarboxylic acid metabolic process"/>
    <property type="evidence" value="ECO:0007669"/>
    <property type="project" value="UniProtKB-ARBA"/>
</dbReference>
<dbReference type="GO" id="GO:0080043">
    <property type="term" value="F:quercetin 3-O-glucosyltransferase activity"/>
    <property type="evidence" value="ECO:0007669"/>
    <property type="project" value="TreeGrafter"/>
</dbReference>
<dbReference type="Gene3D" id="3.40.50.2000">
    <property type="entry name" value="Glycogen Phosphorylase B"/>
    <property type="match status" value="2"/>
</dbReference>
<sequence>MVDLTKYTLGTLATNRSIIQKSLKKMGEESKHVAHCLVLAYPAQGHINPMIEFSKRLIQRGLKITLVSTVSFWNTTTPHTLKSLSSSDPQNIQVESISDGYDNGGLAAAESLEIYKETFWKVGPRTLSNLIQKLASNNNPVDCVICDGFLYWALDVAKDEFGILGALFFTQPCAVNNIYFHVYKKWLELPLSESEYLIPGLPKLAASELPSFLYDYGSYPGYFDIIRNQFCNIHKADWVLANTFYELESQVVNWLKEIWPLKTIGPCVPSMYLDKRLLHDNDYGVSIYDQNIDSCIKWLNDKTKGSVVYVSFGSMAGLTEKQTEELAFGLKESDCYFLWVVRDCDHAKIPKWFLETNDSEKGLVVTWCPQLLVLTHDAVGCFLTHCGWNSTLEAICFGVPTIAMPLWTDQITNAKHIKDVWKMGVRVDADEKGLVRRESIGNCIKEILESEKGNEIKNNALKWRNLAKDSVDEGGSSDQNITEFVAKLAQLCST</sequence>
<dbReference type="InterPro" id="IPR035595">
    <property type="entry name" value="UDP_glycos_trans_CS"/>
</dbReference>
<dbReference type="PANTHER" id="PTHR11926:SF1540">
    <property type="entry name" value="GLYCOSYLTRANSFERASE"/>
    <property type="match status" value="1"/>
</dbReference>
<dbReference type="EMBL" id="SDMP01000019">
    <property type="protein sequence ID" value="RYQ87130.1"/>
    <property type="molecule type" value="Genomic_DNA"/>
</dbReference>
<keyword evidence="7" id="KW-1185">Reference proteome</keyword>
<dbReference type="InterPro" id="IPR002213">
    <property type="entry name" value="UDP_glucos_trans"/>
</dbReference>
<dbReference type="FunFam" id="3.40.50.2000:FF:000057">
    <property type="entry name" value="Glycosyltransferase"/>
    <property type="match status" value="1"/>
</dbReference>
<evidence type="ECO:0000313" key="6">
    <source>
        <dbReference type="EMBL" id="RYQ87130.1"/>
    </source>
</evidence>
<dbReference type="Gramene" id="arahy.Tifrunner.gnm2.ann2.Ah19g010700.1">
    <property type="protein sequence ID" value="arahy.Tifrunner.gnm2.ann2.Ah19g010700.1-CDS"/>
    <property type="gene ID" value="arahy.Tifrunner.gnm2.ann2.Ah19g010700"/>
</dbReference>
<evidence type="ECO:0000256" key="4">
    <source>
        <dbReference type="RuleBase" id="RU003718"/>
    </source>
</evidence>
<evidence type="ECO:0000256" key="5">
    <source>
        <dbReference type="RuleBase" id="RU362057"/>
    </source>
</evidence>
<proteinExistence type="inferred from homology"/>
<organism evidence="6 7">
    <name type="scientific">Arachis hypogaea</name>
    <name type="common">Peanut</name>
    <dbReference type="NCBI Taxonomy" id="3818"/>
    <lineage>
        <taxon>Eukaryota</taxon>
        <taxon>Viridiplantae</taxon>
        <taxon>Streptophyta</taxon>
        <taxon>Embryophyta</taxon>
        <taxon>Tracheophyta</taxon>
        <taxon>Spermatophyta</taxon>
        <taxon>Magnoliopsida</taxon>
        <taxon>eudicotyledons</taxon>
        <taxon>Gunneridae</taxon>
        <taxon>Pentapetalae</taxon>
        <taxon>rosids</taxon>
        <taxon>fabids</taxon>
        <taxon>Fabales</taxon>
        <taxon>Fabaceae</taxon>
        <taxon>Papilionoideae</taxon>
        <taxon>50 kb inversion clade</taxon>
        <taxon>dalbergioids sensu lato</taxon>
        <taxon>Dalbergieae</taxon>
        <taxon>Pterocarpus clade</taxon>
        <taxon>Arachis</taxon>
    </lineage>
</organism>
<evidence type="ECO:0000256" key="2">
    <source>
        <dbReference type="ARBA" id="ARBA00022676"/>
    </source>
</evidence>
<gene>
    <name evidence="6" type="ORF">Ahy_B09g094602</name>
</gene>
<reference evidence="6 7" key="1">
    <citation type="submission" date="2019-01" db="EMBL/GenBank/DDBJ databases">
        <title>Sequencing of cultivated peanut Arachis hypogaea provides insights into genome evolution and oil improvement.</title>
        <authorList>
            <person name="Chen X."/>
        </authorList>
    </citation>
    <scope>NUCLEOTIDE SEQUENCE [LARGE SCALE GENOMIC DNA]</scope>
    <source>
        <strain evidence="7">cv. Fuhuasheng</strain>
        <tissue evidence="6">Leaves</tissue>
    </source>
</reference>
<dbReference type="CDD" id="cd03784">
    <property type="entry name" value="GT1_Gtf-like"/>
    <property type="match status" value="1"/>
</dbReference>
<dbReference type="SMR" id="A0A444XBR7"/>
<dbReference type="OrthoDB" id="5835829at2759"/>
<comment type="caution">
    <text evidence="6">The sequence shown here is derived from an EMBL/GenBank/DDBJ whole genome shotgun (WGS) entry which is preliminary data.</text>
</comment>
<name>A0A444XBR7_ARAHY</name>
<dbReference type="STRING" id="3818.A0A444XBR7"/>
<dbReference type="FunFam" id="3.40.50.2000:FF:000019">
    <property type="entry name" value="Glycosyltransferase"/>
    <property type="match status" value="1"/>
</dbReference>